<keyword evidence="3" id="KW-0812">Transmembrane</keyword>
<dbReference type="AlphaFoldDB" id="A0A2U0SDC8"/>
<dbReference type="SUPFAM" id="SSF53756">
    <property type="entry name" value="UDP-Glycosyltransferase/glycogen phosphorylase"/>
    <property type="match status" value="1"/>
</dbReference>
<dbReference type="FunFam" id="3.40.50.720:FF:000065">
    <property type="entry name" value="UDP-glucuronic acid decarboxylase 1"/>
    <property type="match status" value="1"/>
</dbReference>
<dbReference type="Pfam" id="PF01370">
    <property type="entry name" value="Epimerase"/>
    <property type="match status" value="1"/>
</dbReference>
<dbReference type="PANTHER" id="PTHR43078:SF6">
    <property type="entry name" value="UDP-GLUCURONIC ACID DECARBOXYLASE 1"/>
    <property type="match status" value="1"/>
</dbReference>
<gene>
    <name evidence="16" type="ORF">DD559_08365</name>
</gene>
<dbReference type="EMBL" id="QENQ01000001">
    <property type="protein sequence ID" value="PVX29330.1"/>
    <property type="molecule type" value="Genomic_DNA"/>
</dbReference>
<evidence type="ECO:0000256" key="3">
    <source>
        <dbReference type="ARBA" id="ARBA00022692"/>
    </source>
</evidence>
<evidence type="ECO:0000256" key="13">
    <source>
        <dbReference type="SAM" id="MobiDB-lite"/>
    </source>
</evidence>
<comment type="subcellular location">
    <subcellularLocation>
        <location evidence="2">Golgi apparatus membrane</location>
        <topology evidence="2">Single-pass type II membrane protein</topology>
    </subcellularLocation>
    <subcellularLocation>
        <location evidence="12">Golgi apparatus</location>
        <location evidence="12">Golgi stack membrane</location>
    </subcellularLocation>
</comment>
<dbReference type="InterPro" id="IPR036291">
    <property type="entry name" value="NAD(P)-bd_dom_sf"/>
</dbReference>
<name>A0A2U0SDC8_9SPHN</name>
<dbReference type="Proteomes" id="UP000245890">
    <property type="component" value="Unassembled WGS sequence"/>
</dbReference>
<organism evidence="16 17">
    <name type="scientific">Sphingomonas pokkalii</name>
    <dbReference type="NCBI Taxonomy" id="2175090"/>
    <lineage>
        <taxon>Bacteria</taxon>
        <taxon>Pseudomonadati</taxon>
        <taxon>Pseudomonadota</taxon>
        <taxon>Alphaproteobacteria</taxon>
        <taxon>Sphingomonadales</taxon>
        <taxon>Sphingomonadaceae</taxon>
        <taxon>Sphingomonas</taxon>
    </lineage>
</organism>
<evidence type="ECO:0000256" key="2">
    <source>
        <dbReference type="ARBA" id="ARBA00004323"/>
    </source>
</evidence>
<dbReference type="GO" id="GO:0005737">
    <property type="term" value="C:cytoplasm"/>
    <property type="evidence" value="ECO:0007669"/>
    <property type="project" value="TreeGrafter"/>
</dbReference>
<dbReference type="GO" id="GO:0042732">
    <property type="term" value="P:D-xylose metabolic process"/>
    <property type="evidence" value="ECO:0007669"/>
    <property type="project" value="InterPro"/>
</dbReference>
<keyword evidence="8" id="KW-0333">Golgi apparatus</keyword>
<dbReference type="GO" id="GO:0070403">
    <property type="term" value="F:NAD+ binding"/>
    <property type="evidence" value="ECO:0007669"/>
    <property type="project" value="InterPro"/>
</dbReference>
<feature type="compositionally biased region" description="Basic and acidic residues" evidence="13">
    <location>
        <begin position="339"/>
        <end position="358"/>
    </location>
</feature>
<keyword evidence="7" id="KW-0520">NAD</keyword>
<feature type="domain" description="Spore protein YkvP/CgeB glycosyl transferase-like" evidence="15">
    <location>
        <begin position="195"/>
        <end position="341"/>
    </location>
</feature>
<dbReference type="RefSeq" id="WP_116468769.1">
    <property type="nucleotide sequence ID" value="NZ_QENQ01000001.1"/>
</dbReference>
<dbReference type="SUPFAM" id="SSF51735">
    <property type="entry name" value="NAD(P)-binding Rossmann-fold domains"/>
    <property type="match status" value="1"/>
</dbReference>
<evidence type="ECO:0000256" key="1">
    <source>
        <dbReference type="ARBA" id="ARBA00001911"/>
    </source>
</evidence>
<evidence type="ECO:0000256" key="8">
    <source>
        <dbReference type="ARBA" id="ARBA00023034"/>
    </source>
</evidence>
<proteinExistence type="predicted"/>
<evidence type="ECO:0000313" key="16">
    <source>
        <dbReference type="EMBL" id="PVX29330.1"/>
    </source>
</evidence>
<keyword evidence="11" id="KW-0456">Lyase</keyword>
<reference evidence="16 17" key="1">
    <citation type="submission" date="2018-05" db="EMBL/GenBank/DDBJ databases">
        <title>Description of Sphingomonas pokkalii sp nov, isolated from the rhizosphere of saline tolerant pokkali rice and its draft genome analysis.</title>
        <authorList>
            <person name="Menon R."/>
            <person name="Kumari S."/>
            <person name="Rameshkumar N."/>
        </authorList>
    </citation>
    <scope>NUCLEOTIDE SEQUENCE [LARGE SCALE GENOMIC DNA]</scope>
    <source>
        <strain evidence="16 17">L3B27</strain>
    </source>
</reference>
<comment type="cofactor">
    <cofactor evidence="1">
        <name>NAD(+)</name>
        <dbReference type="ChEBI" id="CHEBI:57540"/>
    </cofactor>
</comment>
<keyword evidence="10" id="KW-0325">Glycoprotein</keyword>
<dbReference type="InterPro" id="IPR044516">
    <property type="entry name" value="UXS-like"/>
</dbReference>
<evidence type="ECO:0000313" key="17">
    <source>
        <dbReference type="Proteomes" id="UP000245890"/>
    </source>
</evidence>
<evidence type="ECO:0000256" key="9">
    <source>
        <dbReference type="ARBA" id="ARBA00023136"/>
    </source>
</evidence>
<accession>A0A2U0SDC8</accession>
<evidence type="ECO:0000256" key="12">
    <source>
        <dbReference type="ARBA" id="ARBA00037859"/>
    </source>
</evidence>
<sequence length="699" mass="77225">MKLVVLGLSLGSSWGNGHATTFRALLRAFAARGHEVLFLEREVPWYAGPHRDLVDPDFCRLEYYRTLADLDGWRAQIAQADAVMVGSYVPDGVEIGTFVQKIAKGATAFYDIDTPVTLAKLARGDFEYLTPALIPGYDVYLSFTGGPTLDRIERVFGSTAARALYCSVDTEAYRPLQVPKRWDLTYLGTYSPDRQPTLERLLLEPARRRPDLRFAVAGPQYPDEIDWPANVERIAHLPPAEHPGFYSASRMTLNVTRADMIAAGWSPSVRLFEAAACGTPILSDRWEGIESLFVPDDEILLADTTADALAALDGDVEAIGKAARRRLLERHDATHRAAELEAHLDEARARRRNTRPERNAPMTTKQEKSLILVAGGAGFIGSHLCSALLDRGEQVVCLDSLQTSNLSNLCALEDRPGFEFVRGDIVDALPASILERAHRFKQIYNLACAASPPQYQVDPEHTMLTNVVGTDRLLRLASAAGARFLLTSTSEVYGDPEAHPQREEYRGWVSCTGPRACYDEGKRAAEALTYDFCRTGRTEVRVARIFNTYGPHMHVDDGRVVSNLIVQALSGRPLTLYGDGSQTRSFCYVSDLVRGLILLMNSDVTGLEPVNLGNPHEITVGELAEHIAAMAGTPRAVEYRPLPTDDPRRRRPDIARARELLAWEPKIPLAIGLQRTFDWFAATVKGPGFGSELVRVAAE</sequence>
<dbReference type="InterPro" id="IPR001509">
    <property type="entry name" value="Epimerase_deHydtase"/>
</dbReference>
<evidence type="ECO:0000259" key="14">
    <source>
        <dbReference type="Pfam" id="PF01370"/>
    </source>
</evidence>
<keyword evidence="17" id="KW-1185">Reference proteome</keyword>
<dbReference type="CDD" id="cd05230">
    <property type="entry name" value="UGD_SDR_e"/>
    <property type="match status" value="1"/>
</dbReference>
<keyword evidence="9" id="KW-0472">Membrane</keyword>
<dbReference type="UniPathway" id="UPA00796">
    <property type="reaction ID" value="UER00771"/>
</dbReference>
<evidence type="ECO:0000256" key="7">
    <source>
        <dbReference type="ARBA" id="ARBA00023027"/>
    </source>
</evidence>
<dbReference type="PANTHER" id="PTHR43078">
    <property type="entry name" value="UDP-GLUCURONIC ACID DECARBOXYLASE-RELATED"/>
    <property type="match status" value="1"/>
</dbReference>
<evidence type="ECO:0000256" key="4">
    <source>
        <dbReference type="ARBA" id="ARBA00022793"/>
    </source>
</evidence>
<protein>
    <submittedName>
        <fullName evidence="16">Uncharacterized protein</fullName>
    </submittedName>
</protein>
<evidence type="ECO:0000259" key="15">
    <source>
        <dbReference type="Pfam" id="PF13524"/>
    </source>
</evidence>
<dbReference type="Pfam" id="PF13524">
    <property type="entry name" value="Glyco_trans_1_2"/>
    <property type="match status" value="1"/>
</dbReference>
<comment type="caution">
    <text evidence="16">The sequence shown here is derived from an EMBL/GenBank/DDBJ whole genome shotgun (WGS) entry which is preliminary data.</text>
</comment>
<dbReference type="Gene3D" id="3.40.50.720">
    <property type="entry name" value="NAD(P)-binding Rossmann-like Domain"/>
    <property type="match status" value="1"/>
</dbReference>
<dbReference type="Gene3D" id="3.40.50.2000">
    <property type="entry name" value="Glycogen Phosphorylase B"/>
    <property type="match status" value="1"/>
</dbReference>
<evidence type="ECO:0000256" key="10">
    <source>
        <dbReference type="ARBA" id="ARBA00023180"/>
    </source>
</evidence>
<keyword evidence="6" id="KW-1133">Transmembrane helix</keyword>
<evidence type="ECO:0000256" key="11">
    <source>
        <dbReference type="ARBA" id="ARBA00023239"/>
    </source>
</evidence>
<dbReference type="InterPro" id="IPR055259">
    <property type="entry name" value="YkvP/CgeB_Glyco_trans-like"/>
</dbReference>
<dbReference type="GO" id="GO:0048040">
    <property type="term" value="F:UDP-glucuronate decarboxylase activity"/>
    <property type="evidence" value="ECO:0007669"/>
    <property type="project" value="TreeGrafter"/>
</dbReference>
<feature type="domain" description="NAD-dependent epimerase/dehydratase" evidence="14">
    <location>
        <begin position="371"/>
        <end position="613"/>
    </location>
</feature>
<keyword evidence="5" id="KW-0735">Signal-anchor</keyword>
<dbReference type="GO" id="GO:0033320">
    <property type="term" value="P:UDP-D-xylose biosynthetic process"/>
    <property type="evidence" value="ECO:0007669"/>
    <property type="project" value="UniProtKB-UniPathway"/>
</dbReference>
<dbReference type="OrthoDB" id="9801785at2"/>
<feature type="region of interest" description="Disordered" evidence="13">
    <location>
        <begin position="339"/>
        <end position="364"/>
    </location>
</feature>
<evidence type="ECO:0000256" key="6">
    <source>
        <dbReference type="ARBA" id="ARBA00022989"/>
    </source>
</evidence>
<evidence type="ECO:0000256" key="5">
    <source>
        <dbReference type="ARBA" id="ARBA00022968"/>
    </source>
</evidence>
<keyword evidence="4" id="KW-0210">Decarboxylase</keyword>